<dbReference type="InterPro" id="IPR018682">
    <property type="entry name" value="DUF2167_membr"/>
</dbReference>
<evidence type="ECO:0000256" key="3">
    <source>
        <dbReference type="SAM" id="SignalP"/>
    </source>
</evidence>
<keyword evidence="2" id="KW-0472">Membrane</keyword>
<proteinExistence type="predicted"/>
<name>A0A327QJR6_9BACT</name>
<dbReference type="Proteomes" id="UP000249547">
    <property type="component" value="Unassembled WGS sequence"/>
</dbReference>
<keyword evidence="3" id="KW-0732">Signal</keyword>
<sequence>MFRRIYLTIALLVASTALFASSKDSVTLTPEEQQFVDSIQKTFTFQNGVIALENNKIELNVPKGFVFLDAKQSKRLLVDLWGNPPASAEGVLGMIMREGTGAFDDHKYVFTISYEHDGHVKDDDAAKIDYDDLLKQMKESTKENNEARVKEGYPTIELIGWAQKPYYDHDKKILHWAKELKFGAEERSHTLNYDVRVLGREGVLSLTAIGTMDELKTINEDIPHILDIAYFTKENTYADFDPKVDQVAAWTIGGLIAGKVLAKAGFFALIMKFLIAGWKFIALGFIALFAAIRRIFQRKKEQAYSTPSSEEETVSEPAAIEAPGEATVAEETPSASSTTEDEQPKA</sequence>
<evidence type="ECO:0000313" key="5">
    <source>
        <dbReference type="Proteomes" id="UP000249547"/>
    </source>
</evidence>
<reference evidence="4 5" key="1">
    <citation type="submission" date="2018-06" db="EMBL/GenBank/DDBJ databases">
        <title>Genomic Encyclopedia of Archaeal and Bacterial Type Strains, Phase II (KMG-II): from individual species to whole genera.</title>
        <authorList>
            <person name="Goeker M."/>
        </authorList>
    </citation>
    <scope>NUCLEOTIDE SEQUENCE [LARGE SCALE GENOMIC DNA]</scope>
    <source>
        <strain evidence="4 5">DSM 23857</strain>
    </source>
</reference>
<evidence type="ECO:0000313" key="4">
    <source>
        <dbReference type="EMBL" id="RAJ03912.1"/>
    </source>
</evidence>
<feature type="chain" id="PRO_5016416806" evidence="3">
    <location>
        <begin position="21"/>
        <end position="346"/>
    </location>
</feature>
<dbReference type="EMBL" id="QLLL01000005">
    <property type="protein sequence ID" value="RAJ03912.1"/>
    <property type="molecule type" value="Genomic_DNA"/>
</dbReference>
<accession>A0A327QJR6</accession>
<protein>
    <submittedName>
        <fullName evidence="4">Putative membrane-anchored protein</fullName>
    </submittedName>
</protein>
<keyword evidence="2" id="KW-1133">Transmembrane helix</keyword>
<evidence type="ECO:0000256" key="2">
    <source>
        <dbReference type="SAM" id="Phobius"/>
    </source>
</evidence>
<evidence type="ECO:0000256" key="1">
    <source>
        <dbReference type="SAM" id="MobiDB-lite"/>
    </source>
</evidence>
<keyword evidence="5" id="KW-1185">Reference proteome</keyword>
<gene>
    <name evidence="4" type="ORF">LX64_02789</name>
</gene>
<feature type="transmembrane region" description="Helical" evidence="2">
    <location>
        <begin position="266"/>
        <end position="292"/>
    </location>
</feature>
<dbReference type="AlphaFoldDB" id="A0A327QJR6"/>
<comment type="caution">
    <text evidence="4">The sequence shown here is derived from an EMBL/GenBank/DDBJ whole genome shotgun (WGS) entry which is preliminary data.</text>
</comment>
<feature type="region of interest" description="Disordered" evidence="1">
    <location>
        <begin position="301"/>
        <end position="346"/>
    </location>
</feature>
<organism evidence="4 5">
    <name type="scientific">Chitinophaga skermanii</name>
    <dbReference type="NCBI Taxonomy" id="331697"/>
    <lineage>
        <taxon>Bacteria</taxon>
        <taxon>Pseudomonadati</taxon>
        <taxon>Bacteroidota</taxon>
        <taxon>Chitinophagia</taxon>
        <taxon>Chitinophagales</taxon>
        <taxon>Chitinophagaceae</taxon>
        <taxon>Chitinophaga</taxon>
    </lineage>
</organism>
<keyword evidence="2" id="KW-0812">Transmembrane</keyword>
<dbReference type="Pfam" id="PF09935">
    <property type="entry name" value="DUF2167"/>
    <property type="match status" value="1"/>
</dbReference>
<feature type="signal peptide" evidence="3">
    <location>
        <begin position="1"/>
        <end position="20"/>
    </location>
</feature>
<dbReference type="RefSeq" id="WP_111598241.1">
    <property type="nucleotide sequence ID" value="NZ_QLLL01000005.1"/>
</dbReference>
<dbReference type="OrthoDB" id="196355at2"/>